<dbReference type="PROSITE" id="PS00889">
    <property type="entry name" value="CNMP_BINDING_2"/>
    <property type="match status" value="1"/>
</dbReference>
<dbReference type="GO" id="GO:0004862">
    <property type="term" value="F:cAMP-dependent protein kinase inhibitor activity"/>
    <property type="evidence" value="ECO:0007669"/>
    <property type="project" value="TreeGrafter"/>
</dbReference>
<name>A0A2A4SX20_9DELT</name>
<dbReference type="AlphaFoldDB" id="A0A2A4SX20"/>
<dbReference type="Gene3D" id="2.60.120.10">
    <property type="entry name" value="Jelly Rolls"/>
    <property type="match status" value="1"/>
</dbReference>
<dbReference type="PANTHER" id="PTHR11635">
    <property type="entry name" value="CAMP-DEPENDENT PROTEIN KINASE REGULATORY CHAIN"/>
    <property type="match status" value="1"/>
</dbReference>
<proteinExistence type="predicted"/>
<dbReference type="Pfam" id="PF00027">
    <property type="entry name" value="cNMP_binding"/>
    <property type="match status" value="1"/>
</dbReference>
<evidence type="ECO:0000313" key="3">
    <source>
        <dbReference type="Proteomes" id="UP000218113"/>
    </source>
</evidence>
<reference evidence="3" key="1">
    <citation type="submission" date="2017-08" db="EMBL/GenBank/DDBJ databases">
        <title>A dynamic microbial community with high functional redundancy inhabits the cold, oxic subseafloor aquifer.</title>
        <authorList>
            <person name="Tully B.J."/>
            <person name="Wheat C.G."/>
            <person name="Glazer B.T."/>
            <person name="Huber J.A."/>
        </authorList>
    </citation>
    <scope>NUCLEOTIDE SEQUENCE [LARGE SCALE GENOMIC DNA]</scope>
</reference>
<sequence length="167" mass="19351">MAPENFAHRLKDFSLFKDFSHRDKEIAVIASIMEPRHYKKGAYIFRQGDQGKELFILTSGSVRVCKNTTQNEEYTIVDLKSEWNVFFGEIALMDNDERSASIKVLEDCQVLVMNRDQFNELGRDYPEICLHVTRVIVKIICGRLRSMNDDVILLFDALVNEIQSTQL</sequence>
<dbReference type="GO" id="GO:0005829">
    <property type="term" value="C:cytosol"/>
    <property type="evidence" value="ECO:0007669"/>
    <property type="project" value="TreeGrafter"/>
</dbReference>
<protein>
    <submittedName>
        <fullName evidence="2">Crp/Fnr family transcriptional regulator</fullName>
    </submittedName>
</protein>
<organism evidence="2 3">
    <name type="scientific">SAR324 cluster bacterium</name>
    <dbReference type="NCBI Taxonomy" id="2024889"/>
    <lineage>
        <taxon>Bacteria</taxon>
        <taxon>Deltaproteobacteria</taxon>
        <taxon>SAR324 cluster</taxon>
    </lineage>
</organism>
<dbReference type="InterPro" id="IPR018488">
    <property type="entry name" value="cNMP-bd_CS"/>
</dbReference>
<evidence type="ECO:0000259" key="1">
    <source>
        <dbReference type="PROSITE" id="PS50042"/>
    </source>
</evidence>
<dbReference type="CDD" id="cd00038">
    <property type="entry name" value="CAP_ED"/>
    <property type="match status" value="1"/>
</dbReference>
<dbReference type="InterPro" id="IPR018490">
    <property type="entry name" value="cNMP-bd_dom_sf"/>
</dbReference>
<dbReference type="EMBL" id="NVSR01000114">
    <property type="protein sequence ID" value="PCI25317.1"/>
    <property type="molecule type" value="Genomic_DNA"/>
</dbReference>
<gene>
    <name evidence="2" type="ORF">COB67_10780</name>
</gene>
<dbReference type="SMART" id="SM00100">
    <property type="entry name" value="cNMP"/>
    <property type="match status" value="1"/>
</dbReference>
<dbReference type="SUPFAM" id="SSF51206">
    <property type="entry name" value="cAMP-binding domain-like"/>
    <property type="match status" value="1"/>
</dbReference>
<dbReference type="PROSITE" id="PS50042">
    <property type="entry name" value="CNMP_BINDING_3"/>
    <property type="match status" value="1"/>
</dbReference>
<dbReference type="InterPro" id="IPR014710">
    <property type="entry name" value="RmlC-like_jellyroll"/>
</dbReference>
<dbReference type="GO" id="GO:0030552">
    <property type="term" value="F:cAMP binding"/>
    <property type="evidence" value="ECO:0007669"/>
    <property type="project" value="TreeGrafter"/>
</dbReference>
<accession>A0A2A4SX20</accession>
<feature type="domain" description="Cyclic nucleotide-binding" evidence="1">
    <location>
        <begin position="29"/>
        <end position="121"/>
    </location>
</feature>
<dbReference type="PANTHER" id="PTHR11635:SF152">
    <property type="entry name" value="CAMP-DEPENDENT PROTEIN KINASE TYPE I REGULATORY SUBUNIT-RELATED"/>
    <property type="match status" value="1"/>
</dbReference>
<dbReference type="GO" id="GO:0034236">
    <property type="term" value="F:protein kinase A catalytic subunit binding"/>
    <property type="evidence" value="ECO:0007669"/>
    <property type="project" value="TreeGrafter"/>
</dbReference>
<dbReference type="Proteomes" id="UP000218113">
    <property type="component" value="Unassembled WGS sequence"/>
</dbReference>
<dbReference type="InterPro" id="IPR000595">
    <property type="entry name" value="cNMP-bd_dom"/>
</dbReference>
<evidence type="ECO:0000313" key="2">
    <source>
        <dbReference type="EMBL" id="PCI25317.1"/>
    </source>
</evidence>
<dbReference type="InterPro" id="IPR050503">
    <property type="entry name" value="cAMP-dep_PK_reg_su-like"/>
</dbReference>
<comment type="caution">
    <text evidence="2">The sequence shown here is derived from an EMBL/GenBank/DDBJ whole genome shotgun (WGS) entry which is preliminary data.</text>
</comment>
<dbReference type="GO" id="GO:0005952">
    <property type="term" value="C:cAMP-dependent protein kinase complex"/>
    <property type="evidence" value="ECO:0007669"/>
    <property type="project" value="InterPro"/>
</dbReference>